<dbReference type="SUPFAM" id="SSF53335">
    <property type="entry name" value="S-adenosyl-L-methionine-dependent methyltransferases"/>
    <property type="match status" value="1"/>
</dbReference>
<feature type="region of interest" description="Disordered" evidence="3">
    <location>
        <begin position="8"/>
        <end position="27"/>
    </location>
</feature>
<dbReference type="Gene3D" id="3.40.50.150">
    <property type="entry name" value="Vaccinia Virus protein VP39"/>
    <property type="match status" value="1"/>
</dbReference>
<dbReference type="PANTHER" id="PTHR43542">
    <property type="entry name" value="METHYLTRANSFERASE"/>
    <property type="match status" value="1"/>
</dbReference>
<dbReference type="GO" id="GO:0003676">
    <property type="term" value="F:nucleic acid binding"/>
    <property type="evidence" value="ECO:0007669"/>
    <property type="project" value="InterPro"/>
</dbReference>
<dbReference type="InterPro" id="IPR029063">
    <property type="entry name" value="SAM-dependent_MTases_sf"/>
</dbReference>
<dbReference type="EC" id="2.1.1.171" evidence="5"/>
<dbReference type="PANTHER" id="PTHR43542:SF1">
    <property type="entry name" value="METHYLTRANSFERASE"/>
    <property type="match status" value="1"/>
</dbReference>
<dbReference type="EMBL" id="WWHY01000001">
    <property type="protein sequence ID" value="MYR33806.1"/>
    <property type="molecule type" value="Genomic_DNA"/>
</dbReference>
<dbReference type="Pfam" id="PF03602">
    <property type="entry name" value="Cons_hypoth95"/>
    <property type="match status" value="1"/>
</dbReference>
<dbReference type="Proteomes" id="UP001585053">
    <property type="component" value="Unassembled WGS sequence"/>
</dbReference>
<gene>
    <name evidence="5" type="primary">rsmD</name>
    <name evidence="5" type="ORF">GTW20_16470</name>
    <name evidence="4" type="ORF">VSQ78_15975</name>
</gene>
<dbReference type="EMBL" id="JAYMRS010000005">
    <property type="protein sequence ID" value="MFB8769206.1"/>
    <property type="molecule type" value="Genomic_DNA"/>
</dbReference>
<evidence type="ECO:0000256" key="2">
    <source>
        <dbReference type="ARBA" id="ARBA00022679"/>
    </source>
</evidence>
<evidence type="ECO:0000256" key="3">
    <source>
        <dbReference type="SAM" id="MobiDB-lite"/>
    </source>
</evidence>
<reference evidence="4 7" key="2">
    <citation type="submission" date="2024-01" db="EMBL/GenBank/DDBJ databases">
        <title>Genome mining of biosynthetic gene clusters to explore secondary metabolites of Streptomyces sp.</title>
        <authorList>
            <person name="Baig A."/>
            <person name="Ajitkumar Shintre N."/>
            <person name="Kumar H."/>
            <person name="Anbarasu A."/>
            <person name="Ramaiah S."/>
        </authorList>
    </citation>
    <scope>NUCLEOTIDE SEQUENCE [LARGE SCALE GENOMIC DNA]</scope>
    <source>
        <strain evidence="4 7">A01</strain>
    </source>
</reference>
<dbReference type="NCBIfam" id="TIGR00095">
    <property type="entry name" value="16S rRNA (guanine(966)-N(2))-methyltransferase RsmD"/>
    <property type="match status" value="1"/>
</dbReference>
<dbReference type="PROSITE" id="PS00092">
    <property type="entry name" value="N6_MTASE"/>
    <property type="match status" value="1"/>
</dbReference>
<evidence type="ECO:0000313" key="5">
    <source>
        <dbReference type="EMBL" id="MYR33806.1"/>
    </source>
</evidence>
<sequence length="188" mass="20109">MTRIIAGAAGGRRITAPDGRTTRPTSDRAREALFSSVQSDLGSLDGVRVMDLYAGSGAIGLEALSRGAAHALLVEADRKAAQVVRDNIAALRMPGARLVADRVERVLARDNTGDPYDLVVADPPYAVTDEEVGSILSDLVAHGWTTTDTVVVVERSKRGPEPAWPKGIELDRSRKYGEAILWYARATG</sequence>
<accession>A0A7K2IVG1</accession>
<evidence type="ECO:0000256" key="1">
    <source>
        <dbReference type="ARBA" id="ARBA00022603"/>
    </source>
</evidence>
<evidence type="ECO:0000313" key="6">
    <source>
        <dbReference type="Proteomes" id="UP000467124"/>
    </source>
</evidence>
<dbReference type="InterPro" id="IPR004398">
    <property type="entry name" value="RNA_MeTrfase_RsmD"/>
</dbReference>
<organism evidence="5 6">
    <name type="scientific">Nocardiopsis alba</name>
    <dbReference type="NCBI Taxonomy" id="53437"/>
    <lineage>
        <taxon>Bacteria</taxon>
        <taxon>Bacillati</taxon>
        <taxon>Actinomycetota</taxon>
        <taxon>Actinomycetes</taxon>
        <taxon>Streptosporangiales</taxon>
        <taxon>Nocardiopsidaceae</taxon>
        <taxon>Nocardiopsis</taxon>
    </lineage>
</organism>
<comment type="caution">
    <text evidence="5">The sequence shown here is derived from an EMBL/GenBank/DDBJ whole genome shotgun (WGS) entry which is preliminary data.</text>
</comment>
<dbReference type="PIRSF" id="PIRSF004553">
    <property type="entry name" value="CHP00095"/>
    <property type="match status" value="1"/>
</dbReference>
<name>A0A7K2IVG1_9ACTN</name>
<reference evidence="5 6" key="1">
    <citation type="journal article" date="2019" name="Nat. Commun.">
        <title>The antimicrobial potential of Streptomyces from insect microbiomes.</title>
        <authorList>
            <person name="Chevrette M.G."/>
            <person name="Carlson C.M."/>
            <person name="Ortega H.E."/>
            <person name="Thomas C."/>
            <person name="Ananiev G.E."/>
            <person name="Barns K.J."/>
            <person name="Book A.J."/>
            <person name="Cagnazzo J."/>
            <person name="Carlos C."/>
            <person name="Flanigan W."/>
            <person name="Grubbs K.J."/>
            <person name="Horn H.A."/>
            <person name="Hoffmann F.M."/>
            <person name="Klassen J.L."/>
            <person name="Knack J.J."/>
            <person name="Lewin G.R."/>
            <person name="McDonald B.R."/>
            <person name="Muller L."/>
            <person name="Melo W.G.P."/>
            <person name="Pinto-Tomas A.A."/>
            <person name="Schmitz A."/>
            <person name="Wendt-Pienkowski E."/>
            <person name="Wildman S."/>
            <person name="Zhao M."/>
            <person name="Zhang F."/>
            <person name="Bugni T.S."/>
            <person name="Andes D.R."/>
            <person name="Pupo M.T."/>
            <person name="Currie C.R."/>
        </authorList>
    </citation>
    <scope>NUCLEOTIDE SEQUENCE [LARGE SCALE GENOMIC DNA]</scope>
    <source>
        <strain evidence="5 6">SID5840</strain>
    </source>
</reference>
<dbReference type="AlphaFoldDB" id="A0A7K2IVG1"/>
<dbReference type="InterPro" id="IPR002052">
    <property type="entry name" value="DNA_methylase_N6_adenine_CS"/>
</dbReference>
<keyword evidence="2 5" id="KW-0808">Transferase</keyword>
<keyword evidence="7" id="KW-1185">Reference proteome</keyword>
<dbReference type="CDD" id="cd02440">
    <property type="entry name" value="AdoMet_MTases"/>
    <property type="match status" value="1"/>
</dbReference>
<evidence type="ECO:0000313" key="4">
    <source>
        <dbReference type="EMBL" id="MFB8769206.1"/>
    </source>
</evidence>
<evidence type="ECO:0000313" key="7">
    <source>
        <dbReference type="Proteomes" id="UP001585053"/>
    </source>
</evidence>
<dbReference type="Proteomes" id="UP000467124">
    <property type="component" value="Unassembled WGS sequence"/>
</dbReference>
<keyword evidence="1 5" id="KW-0489">Methyltransferase</keyword>
<protein>
    <submittedName>
        <fullName evidence="5">16S rRNA (Guanine(966)-N(2))-methyltransferase RsmD</fullName>
        <ecNumber evidence="5">2.1.1.171</ecNumber>
    </submittedName>
</protein>
<proteinExistence type="predicted"/>
<dbReference type="GO" id="GO:0052913">
    <property type="term" value="F:16S rRNA (guanine(966)-N(2))-methyltransferase activity"/>
    <property type="evidence" value="ECO:0007669"/>
    <property type="project" value="UniProtKB-EC"/>
</dbReference>
<dbReference type="RefSeq" id="WP_161111316.1">
    <property type="nucleotide sequence ID" value="NZ_JAYMRS010000005.1"/>
</dbReference>